<comment type="function">
    <text evidence="1">Neddylation of cullins play an essential role in the regulation of SCF-type complexes activity.</text>
</comment>
<dbReference type="InterPro" id="IPR014764">
    <property type="entry name" value="DCN-prot"/>
</dbReference>
<dbReference type="GO" id="GO:0032182">
    <property type="term" value="F:ubiquitin-like protein binding"/>
    <property type="evidence" value="ECO:0007669"/>
    <property type="project" value="TreeGrafter"/>
</dbReference>
<keyword evidence="5" id="KW-1185">Reference proteome</keyword>
<protein>
    <recommendedName>
        <fullName evidence="1">Defective in cullin neddylation protein</fullName>
    </recommendedName>
</protein>
<dbReference type="PANTHER" id="PTHR12281">
    <property type="entry name" value="RP42 RELATED"/>
    <property type="match status" value="1"/>
</dbReference>
<organism evidence="4 5">
    <name type="scientific">Leptomonas pyrrhocoris</name>
    <name type="common">Firebug parasite</name>
    <dbReference type="NCBI Taxonomy" id="157538"/>
    <lineage>
        <taxon>Eukaryota</taxon>
        <taxon>Discoba</taxon>
        <taxon>Euglenozoa</taxon>
        <taxon>Kinetoplastea</taxon>
        <taxon>Metakinetoplastina</taxon>
        <taxon>Trypanosomatida</taxon>
        <taxon>Trypanosomatidae</taxon>
        <taxon>Leishmaniinae</taxon>
        <taxon>Leptomonas</taxon>
    </lineage>
</organism>
<dbReference type="PANTHER" id="PTHR12281:SF34">
    <property type="entry name" value="DEFECTIVE IN CULLIN NEDDYLATION PROTEIN"/>
    <property type="match status" value="1"/>
</dbReference>
<comment type="caution">
    <text evidence="4">The sequence shown here is derived from an EMBL/GenBank/DDBJ whole genome shotgun (WGS) entry which is preliminary data.</text>
</comment>
<dbReference type="AlphaFoldDB" id="A0A0M9G596"/>
<gene>
    <name evidence="4" type="ORF">ABB37_03598</name>
</gene>
<sequence length="249" mass="28241">MLGRKMVTKATPPPKSATSPRRDRGKPVTPSPQTRASPVSPKLGATQFHSKGARSEMELHFDRYCSLEKSSQTDSLTGRGLTQFLSEIAVSPFSFEYYVVLWKLSATQNGCILRLEWVMAMYTHGVEFLSQLKIKTAEWVKEVRGSGGRFLLMYNFLYDYIRGEDDRCMSLQNATTAWDLFFEKKDLYVQWKPWAADHVHSEVSRDLWRQVGVLITLNTGATKSGSEAIMTATLPTVITDFLERNNKTP</sequence>
<dbReference type="PROSITE" id="PS51229">
    <property type="entry name" value="DCUN1"/>
    <property type="match status" value="1"/>
</dbReference>
<dbReference type="Gene3D" id="1.10.238.10">
    <property type="entry name" value="EF-hand"/>
    <property type="match status" value="1"/>
</dbReference>
<dbReference type="OMA" id="KEFFDGM"/>
<feature type="region of interest" description="Disordered" evidence="2">
    <location>
        <begin position="1"/>
        <end position="46"/>
    </location>
</feature>
<evidence type="ECO:0000259" key="3">
    <source>
        <dbReference type="PROSITE" id="PS51229"/>
    </source>
</evidence>
<proteinExistence type="predicted"/>
<dbReference type="InterPro" id="IPR042460">
    <property type="entry name" value="DCN1-like_PONY"/>
</dbReference>
<dbReference type="GO" id="GO:0000151">
    <property type="term" value="C:ubiquitin ligase complex"/>
    <property type="evidence" value="ECO:0007669"/>
    <property type="project" value="TreeGrafter"/>
</dbReference>
<feature type="domain" description="DCUN1" evidence="3">
    <location>
        <begin position="52"/>
        <end position="246"/>
    </location>
</feature>
<dbReference type="RefSeq" id="XP_015661003.1">
    <property type="nucleotide sequence ID" value="XM_015800996.1"/>
</dbReference>
<dbReference type="Proteomes" id="UP000037923">
    <property type="component" value="Unassembled WGS sequence"/>
</dbReference>
<evidence type="ECO:0000256" key="1">
    <source>
        <dbReference type="RuleBase" id="RU410713"/>
    </source>
</evidence>
<dbReference type="InterPro" id="IPR005176">
    <property type="entry name" value="PONY_dom"/>
</dbReference>
<dbReference type="RefSeq" id="XP_015661002.1">
    <property type="nucleotide sequence ID" value="XM_015800995.1"/>
</dbReference>
<evidence type="ECO:0000256" key="2">
    <source>
        <dbReference type="SAM" id="MobiDB-lite"/>
    </source>
</evidence>
<dbReference type="GeneID" id="26903889"/>
<dbReference type="GO" id="GO:0097602">
    <property type="term" value="F:cullin family protein binding"/>
    <property type="evidence" value="ECO:0007669"/>
    <property type="project" value="TreeGrafter"/>
</dbReference>
<dbReference type="Gene3D" id="1.10.238.200">
    <property type="entry name" value="Cullin, PONY binding domain"/>
    <property type="match status" value="1"/>
</dbReference>
<name>A0A0M9G596_LEPPY</name>
<dbReference type="Pfam" id="PF03556">
    <property type="entry name" value="Cullin_binding"/>
    <property type="match status" value="1"/>
</dbReference>
<evidence type="ECO:0000313" key="5">
    <source>
        <dbReference type="Proteomes" id="UP000037923"/>
    </source>
</evidence>
<dbReference type="VEuPathDB" id="TriTrypDB:LpyrH10_05_4580"/>
<accession>A0A0M9G596</accession>
<dbReference type="OrthoDB" id="286637at2759"/>
<dbReference type="EMBL" id="LGTL01000005">
    <property type="protein sequence ID" value="KPA82563.1"/>
    <property type="molecule type" value="Genomic_DNA"/>
</dbReference>
<evidence type="ECO:0000313" key="4">
    <source>
        <dbReference type="EMBL" id="KPA82563.1"/>
    </source>
</evidence>
<dbReference type="GO" id="GO:0045116">
    <property type="term" value="P:protein neddylation"/>
    <property type="evidence" value="ECO:0007669"/>
    <property type="project" value="TreeGrafter"/>
</dbReference>
<dbReference type="EMBL" id="LGTL01000005">
    <property type="protein sequence ID" value="KPA82564.1"/>
    <property type="molecule type" value="Genomic_DNA"/>
</dbReference>
<reference evidence="4 5" key="1">
    <citation type="submission" date="2015-07" db="EMBL/GenBank/DDBJ databases">
        <title>High-quality genome of monoxenous trypanosomatid Leptomonas pyrrhocoris.</title>
        <authorList>
            <person name="Flegontov P."/>
            <person name="Butenko A."/>
            <person name="Firsov S."/>
            <person name="Vlcek C."/>
            <person name="Logacheva M.D."/>
            <person name="Field M."/>
            <person name="Filatov D."/>
            <person name="Flegontova O."/>
            <person name="Gerasimov E."/>
            <person name="Jackson A.P."/>
            <person name="Kelly S."/>
            <person name="Opperdoes F."/>
            <person name="O'Reilly A."/>
            <person name="Votypka J."/>
            <person name="Yurchenko V."/>
            <person name="Lukes J."/>
        </authorList>
    </citation>
    <scope>NUCLEOTIDE SEQUENCE [LARGE SCALE GENOMIC DNA]</scope>
    <source>
        <strain evidence="4">H10</strain>
    </source>
</reference>
<dbReference type="GO" id="GO:0031624">
    <property type="term" value="F:ubiquitin conjugating enzyme binding"/>
    <property type="evidence" value="ECO:0007669"/>
    <property type="project" value="TreeGrafter"/>
</dbReference>